<evidence type="ECO:0000313" key="2">
    <source>
        <dbReference type="Proteomes" id="UP000034399"/>
    </source>
</evidence>
<protein>
    <submittedName>
        <fullName evidence="1">Uncharacterized protein</fullName>
    </submittedName>
</protein>
<comment type="caution">
    <text evidence="1">The sequence shown here is derived from an EMBL/GenBank/DDBJ whole genome shotgun (WGS) entry which is preliminary data.</text>
</comment>
<gene>
    <name evidence="1" type="ORF">DU52_07545</name>
</gene>
<sequence length="86" mass="9447">MLLNIYALHLNKYKNSAMPEKSSGQSLCAGAFCIKLAIQEIIADLSFPLNLSPPARCQERNYRAGHEPDCGQGNILACSFPCNHHT</sequence>
<name>A0A0F8FTX6_METMZ</name>
<dbReference type="AlphaFoldDB" id="A0A0F8FTX6"/>
<evidence type="ECO:0000313" key="1">
    <source>
        <dbReference type="EMBL" id="KKG30393.1"/>
    </source>
</evidence>
<reference evidence="1 2" key="1">
    <citation type="journal article" date="2015" name="ISME J.">
        <title>Genomic and phenotypic differentiation among Methanosarcina mazei populations from Columbia River sediment.</title>
        <authorList>
            <person name="Youngblut N.D."/>
            <person name="Wirth J.S."/>
            <person name="Henriksen J.R."/>
            <person name="Smith M."/>
            <person name="Simon H."/>
            <person name="Metcalf W.W."/>
            <person name="Whitaker R.J."/>
        </authorList>
    </citation>
    <scope>NUCLEOTIDE SEQUENCE [LARGE SCALE GENOMIC DNA]</scope>
    <source>
        <strain evidence="1 2">3.F.A.1A.1</strain>
    </source>
</reference>
<accession>A0A0F8FTX6</accession>
<proteinExistence type="predicted"/>
<dbReference type="EMBL" id="JJPA01000167">
    <property type="protein sequence ID" value="KKG30393.1"/>
    <property type="molecule type" value="Genomic_DNA"/>
</dbReference>
<organism evidence="1 2">
    <name type="scientific">Methanosarcina mazei</name>
    <name type="common">Methanosarcina frisia</name>
    <dbReference type="NCBI Taxonomy" id="2209"/>
    <lineage>
        <taxon>Archaea</taxon>
        <taxon>Methanobacteriati</taxon>
        <taxon>Methanobacteriota</taxon>
        <taxon>Stenosarchaea group</taxon>
        <taxon>Methanomicrobia</taxon>
        <taxon>Methanosarcinales</taxon>
        <taxon>Methanosarcinaceae</taxon>
        <taxon>Methanosarcina</taxon>
    </lineage>
</organism>
<dbReference type="PATRIC" id="fig|2209.61.peg.1651"/>
<dbReference type="Proteomes" id="UP000034399">
    <property type="component" value="Unassembled WGS sequence"/>
</dbReference>